<protein>
    <recommendedName>
        <fullName evidence="1">SprT-like domain-containing protein</fullName>
    </recommendedName>
</protein>
<keyword evidence="3" id="KW-1185">Reference proteome</keyword>
<comment type="caution">
    <text evidence="2">The sequence shown here is derived from an EMBL/GenBank/DDBJ whole genome shotgun (WGS) entry which is preliminary data.</text>
</comment>
<proteinExistence type="predicted"/>
<evidence type="ECO:0000259" key="1">
    <source>
        <dbReference type="Pfam" id="PF10263"/>
    </source>
</evidence>
<feature type="domain" description="SprT-like" evidence="1">
    <location>
        <begin position="10"/>
        <end position="117"/>
    </location>
</feature>
<dbReference type="RefSeq" id="WP_006951127.1">
    <property type="nucleotide sequence ID" value="NZ_JH594521.1"/>
</dbReference>
<dbReference type="eggNOG" id="ENOG5033ZAH">
    <property type="taxonomic scope" value="Bacteria"/>
</dbReference>
<reference evidence="2 3" key="1">
    <citation type="submission" date="2011-12" db="EMBL/GenBank/DDBJ databases">
        <title>The Genome Sequence of Prevotella micans F0438.</title>
        <authorList>
            <consortium name="The Broad Institute Genome Sequencing Platform"/>
            <person name="Earl A."/>
            <person name="Ward D."/>
            <person name="Feldgarden M."/>
            <person name="Gevers D."/>
            <person name="Izard J."/>
            <person name="Baranova O.V."/>
            <person name="Blanton J.M."/>
            <person name="Wade W.G."/>
            <person name="Dewhirst F.E."/>
            <person name="Young S.K."/>
            <person name="Zeng Q."/>
            <person name="Gargeya S."/>
            <person name="Fitzgerald M."/>
            <person name="Haas B."/>
            <person name="Abouelleil A."/>
            <person name="Alvarado L."/>
            <person name="Arachchi H.M."/>
            <person name="Berlin A."/>
            <person name="Chapman S.B."/>
            <person name="Gearin G."/>
            <person name="Goldberg J."/>
            <person name="Griggs A."/>
            <person name="Gujja S."/>
            <person name="Hansen M."/>
            <person name="Heiman D."/>
            <person name="Howarth C."/>
            <person name="Larimer J."/>
            <person name="Lui A."/>
            <person name="MacDonald P.J.P."/>
            <person name="McCowen C."/>
            <person name="Montmayeur A."/>
            <person name="Murphy C."/>
            <person name="Neiman D."/>
            <person name="Pearson M."/>
            <person name="Priest M."/>
            <person name="Roberts A."/>
            <person name="Saif S."/>
            <person name="Shea T."/>
            <person name="Sisk P."/>
            <person name="Stolte C."/>
            <person name="Sykes S."/>
            <person name="Wortman J."/>
            <person name="Nusbaum C."/>
            <person name="Birren B."/>
        </authorList>
    </citation>
    <scope>NUCLEOTIDE SEQUENCE [LARGE SCALE GENOMIC DNA]</scope>
    <source>
        <strain evidence="2 3">F0438</strain>
    </source>
</reference>
<dbReference type="InterPro" id="IPR006640">
    <property type="entry name" value="SprT-like_domain"/>
</dbReference>
<gene>
    <name evidence="2" type="ORF">HMPREF9140_00199</name>
</gene>
<evidence type="ECO:0000313" key="3">
    <source>
        <dbReference type="Proteomes" id="UP000016023"/>
    </source>
</evidence>
<dbReference type="PATRIC" id="fig|883158.3.peg.210"/>
<sequence>MIITEEYLDKAFDKYNIKMFDNKLPRPRLRLAKSKTKLGRMQCRQTWMGKWWTKDYTIYVSTYYDLSSTQFDDILIHEMIHYAISYLGLVDTSAHGTVFKAMMETINRKFRRNITVTMKTEGLVPRNAMERKDYLVLGVTTKNGSHFLSSVNPSAVKKIETQLQTATEIKSYDWFSSKDDFFQNMPRVRSLRGIRVDELRFKEMIRKMRLLTSPFLLT</sequence>
<dbReference type="HOGENOM" id="CLU_1282263_0_0_10"/>
<organism evidence="2 3">
    <name type="scientific">Prevotella micans F0438</name>
    <dbReference type="NCBI Taxonomy" id="883158"/>
    <lineage>
        <taxon>Bacteria</taxon>
        <taxon>Pseudomonadati</taxon>
        <taxon>Bacteroidota</taxon>
        <taxon>Bacteroidia</taxon>
        <taxon>Bacteroidales</taxon>
        <taxon>Prevotellaceae</taxon>
        <taxon>Prevotella</taxon>
    </lineage>
</organism>
<dbReference type="Pfam" id="PF10263">
    <property type="entry name" value="SprT-like"/>
    <property type="match status" value="1"/>
</dbReference>
<dbReference type="Proteomes" id="UP000016023">
    <property type="component" value="Unassembled WGS sequence"/>
</dbReference>
<dbReference type="AlphaFoldDB" id="H1PZW1"/>
<evidence type="ECO:0000313" key="2">
    <source>
        <dbReference type="EMBL" id="EHO74641.1"/>
    </source>
</evidence>
<name>H1PZW1_9BACT</name>
<dbReference type="GO" id="GO:0006950">
    <property type="term" value="P:response to stress"/>
    <property type="evidence" value="ECO:0007669"/>
    <property type="project" value="UniProtKB-ARBA"/>
</dbReference>
<dbReference type="EMBL" id="AGWK01000005">
    <property type="protein sequence ID" value="EHO74641.1"/>
    <property type="molecule type" value="Genomic_DNA"/>
</dbReference>
<accession>H1PZW1</accession>